<dbReference type="SMART" id="SM00460">
    <property type="entry name" value="TGc"/>
    <property type="match status" value="1"/>
</dbReference>
<accession>A0A7H8QCY3</accession>
<dbReference type="InterPro" id="IPR038765">
    <property type="entry name" value="Papain-like_cys_pep_sf"/>
</dbReference>
<dbReference type="Proteomes" id="UP000509222">
    <property type="component" value="Chromosome"/>
</dbReference>
<dbReference type="InterPro" id="IPR052901">
    <property type="entry name" value="Bact_TGase-like"/>
</dbReference>
<feature type="transmembrane region" description="Helical" evidence="1">
    <location>
        <begin position="12"/>
        <end position="30"/>
    </location>
</feature>
<evidence type="ECO:0000259" key="2">
    <source>
        <dbReference type="SMART" id="SM00460"/>
    </source>
</evidence>
<evidence type="ECO:0000313" key="3">
    <source>
        <dbReference type="EMBL" id="QKX51255.1"/>
    </source>
</evidence>
<dbReference type="InterPro" id="IPR002931">
    <property type="entry name" value="Transglutaminase-like"/>
</dbReference>
<sequence>MTSIRKNSWFMAGLYILVFFLLAEWLTPVMTLTATAYKPLFLIFIAMALGMSLLRVSWWISGPLKLLYVLWFIVYVYTGEVFFTGEAIAFVWQDLKINLAALFSQNWANTTDVFRTLLFFTLLWMAVYLIHYWVSFRLSIFLFYLLTVVFIAVLDTFSPYTGNTAIIRIMVIGLLLAGLLHLARWTERHRIELSSEKIAAAIIPLFIMIAGSTAVALYLPKSGPVWPDPVPYITSFSSGAGSGPGGTVGRIGYGVNDSQLGGSFIGDSSPVFKAEVASGQYWKVESKDIYTTKGWELTENIGDSFLYENGDFIATDFTPGDPEMQETALLSMDQDFPFVLYPYGTESVVMDENLDYEYNTADQRIETYQQGDVFEPEVYEITFSEPTFSLTALRETSAEDLAELPAEFDRYRQLPAELPQRVRDLAEEITASSTTIYDKARDIERYFSNAGFEYSQQDIPVPAEDQDYVDQFLFDTKKGYCDNFSTSMVVLLRSLDIPARWVKGFNEGEIVETKDDTDIYQITNNNAHSWVEAYMPGVGWMLFEPTIGFTGSSAVEFDVEVDTAEEDEAAMPDRPEPPLPEELEDEAAADQNAGPSIWSRFQSFLDENSSKIGWGAIALGVLAAIFYKFRYKWLPRVLIPYYRLRSGDTATFEKAYLRLLKQLELYGIKRSEGQTLRAYASYIDTFFGTKDMTRLTNAYEQSIYGGRKDSIEWRELQESWENLIKQTTG</sequence>
<dbReference type="EMBL" id="CP051177">
    <property type="protein sequence ID" value="QKX51255.1"/>
    <property type="molecule type" value="Genomic_DNA"/>
</dbReference>
<dbReference type="InterPro" id="IPR025403">
    <property type="entry name" value="TgpA-like_C"/>
</dbReference>
<protein>
    <submittedName>
        <fullName evidence="3">DUF4129 domain-containing protein</fullName>
    </submittedName>
</protein>
<feature type="transmembrane region" description="Helical" evidence="1">
    <location>
        <begin position="166"/>
        <end position="186"/>
    </location>
</feature>
<feature type="transmembrane region" description="Helical" evidence="1">
    <location>
        <begin position="141"/>
        <end position="160"/>
    </location>
</feature>
<dbReference type="PANTHER" id="PTHR42736">
    <property type="entry name" value="PROTEIN-GLUTAMINE GAMMA-GLUTAMYLTRANSFERASE"/>
    <property type="match status" value="1"/>
</dbReference>
<keyword evidence="1" id="KW-0812">Transmembrane</keyword>
<keyword evidence="1" id="KW-0472">Membrane</keyword>
<evidence type="ECO:0000313" key="4">
    <source>
        <dbReference type="Proteomes" id="UP000509222"/>
    </source>
</evidence>
<feature type="transmembrane region" description="Helical" evidence="1">
    <location>
        <begin position="198"/>
        <end position="219"/>
    </location>
</feature>
<proteinExistence type="predicted"/>
<evidence type="ECO:0000256" key="1">
    <source>
        <dbReference type="SAM" id="Phobius"/>
    </source>
</evidence>
<dbReference type="Pfam" id="PF01841">
    <property type="entry name" value="Transglut_core"/>
    <property type="match status" value="1"/>
</dbReference>
<dbReference type="PANTHER" id="PTHR42736:SF1">
    <property type="entry name" value="PROTEIN-GLUTAMINE GAMMA-GLUTAMYLTRANSFERASE"/>
    <property type="match status" value="1"/>
</dbReference>
<keyword evidence="1" id="KW-1133">Transmembrane helix</keyword>
<organism evidence="3 4">
    <name type="scientific">Planococcus glaciei</name>
    <dbReference type="NCBI Taxonomy" id="459472"/>
    <lineage>
        <taxon>Bacteria</taxon>
        <taxon>Bacillati</taxon>
        <taxon>Bacillota</taxon>
        <taxon>Bacilli</taxon>
        <taxon>Bacillales</taxon>
        <taxon>Caryophanaceae</taxon>
        <taxon>Planococcus</taxon>
    </lineage>
</organism>
<dbReference type="Gene3D" id="3.10.620.30">
    <property type="match status" value="1"/>
</dbReference>
<feature type="domain" description="Transglutaminase-like" evidence="2">
    <location>
        <begin position="473"/>
        <end position="547"/>
    </location>
</feature>
<dbReference type="AlphaFoldDB" id="A0A7H8QCY3"/>
<name>A0A7H8QCY3_9BACL</name>
<feature type="transmembrane region" description="Helical" evidence="1">
    <location>
        <begin position="113"/>
        <end position="134"/>
    </location>
</feature>
<dbReference type="RefSeq" id="WP_036804615.1">
    <property type="nucleotide sequence ID" value="NZ_CP051177.1"/>
</dbReference>
<feature type="transmembrane region" description="Helical" evidence="1">
    <location>
        <begin position="36"/>
        <end position="54"/>
    </location>
</feature>
<reference evidence="4" key="1">
    <citation type="submission" date="2020-06" db="EMBL/GenBank/DDBJ databases">
        <title>Isolation of Planomicrobium glaciei.</title>
        <authorList>
            <person name="Malisova L."/>
            <person name="Safrankova R."/>
            <person name="Jakubu V."/>
            <person name="Spanelova P."/>
        </authorList>
    </citation>
    <scope>NUCLEOTIDE SEQUENCE [LARGE SCALE GENOMIC DNA]</scope>
    <source>
        <strain evidence="4">NRL-ATB46093</strain>
    </source>
</reference>
<feature type="transmembrane region" description="Helical" evidence="1">
    <location>
        <begin position="66"/>
        <end position="93"/>
    </location>
</feature>
<dbReference type="Pfam" id="PF13559">
    <property type="entry name" value="DUF4129"/>
    <property type="match status" value="1"/>
</dbReference>
<dbReference type="SUPFAM" id="SSF54001">
    <property type="entry name" value="Cysteine proteinases"/>
    <property type="match status" value="1"/>
</dbReference>
<keyword evidence="4" id="KW-1185">Reference proteome</keyword>
<gene>
    <name evidence="3" type="ORF">HF394_11995</name>
</gene>